<feature type="domain" description="WRKY" evidence="8">
    <location>
        <begin position="247"/>
        <end position="305"/>
    </location>
</feature>
<feature type="compositionally biased region" description="Basic and acidic residues" evidence="7">
    <location>
        <begin position="359"/>
        <end position="376"/>
    </location>
</feature>
<dbReference type="InterPro" id="IPR036576">
    <property type="entry name" value="WRKY_dom_sf"/>
</dbReference>
<dbReference type="FunFam" id="2.20.25.80:FF:000001">
    <property type="entry name" value="WRKY transcription factor 33"/>
    <property type="match status" value="1"/>
</dbReference>
<dbReference type="FunFam" id="2.20.25.80:FF:000006">
    <property type="entry name" value="WRKY transcription factor"/>
    <property type="match status" value="1"/>
</dbReference>
<dbReference type="GO" id="GO:0003700">
    <property type="term" value="F:DNA-binding transcription factor activity"/>
    <property type="evidence" value="ECO:0007669"/>
    <property type="project" value="InterPro"/>
</dbReference>
<dbReference type="AlphaFoldDB" id="A0AAD3THQ7"/>
<keyword evidence="6" id="KW-0539">Nucleus</keyword>
<evidence type="ECO:0000256" key="3">
    <source>
        <dbReference type="ARBA" id="ARBA00023015"/>
    </source>
</evidence>
<dbReference type="GO" id="GO:0043565">
    <property type="term" value="F:sequence-specific DNA binding"/>
    <property type="evidence" value="ECO:0007669"/>
    <property type="project" value="InterPro"/>
</dbReference>
<organism evidence="9 10">
    <name type="scientific">Nepenthes gracilis</name>
    <name type="common">Slender pitcher plant</name>
    <dbReference type="NCBI Taxonomy" id="150966"/>
    <lineage>
        <taxon>Eukaryota</taxon>
        <taxon>Viridiplantae</taxon>
        <taxon>Streptophyta</taxon>
        <taxon>Embryophyta</taxon>
        <taxon>Tracheophyta</taxon>
        <taxon>Spermatophyta</taxon>
        <taxon>Magnoliopsida</taxon>
        <taxon>eudicotyledons</taxon>
        <taxon>Gunneridae</taxon>
        <taxon>Pentapetalae</taxon>
        <taxon>Caryophyllales</taxon>
        <taxon>Nepenthaceae</taxon>
        <taxon>Nepenthes</taxon>
    </lineage>
</organism>
<evidence type="ECO:0000256" key="4">
    <source>
        <dbReference type="ARBA" id="ARBA00023125"/>
    </source>
</evidence>
<accession>A0AAD3THQ7</accession>
<feature type="compositionally biased region" description="Polar residues" evidence="7">
    <location>
        <begin position="311"/>
        <end position="323"/>
    </location>
</feature>
<reference evidence="9" key="1">
    <citation type="submission" date="2023-05" db="EMBL/GenBank/DDBJ databases">
        <title>Nepenthes gracilis genome sequencing.</title>
        <authorList>
            <person name="Fukushima K."/>
        </authorList>
    </citation>
    <scope>NUCLEOTIDE SEQUENCE</scope>
    <source>
        <strain evidence="9">SING2019-196</strain>
    </source>
</reference>
<protein>
    <recommendedName>
        <fullName evidence="8">WRKY domain-containing protein</fullName>
    </recommendedName>
</protein>
<evidence type="ECO:0000256" key="2">
    <source>
        <dbReference type="ARBA" id="ARBA00022737"/>
    </source>
</evidence>
<comment type="subcellular location">
    <subcellularLocation>
        <location evidence="1">Nucleus</location>
    </subcellularLocation>
</comment>
<evidence type="ECO:0000313" key="9">
    <source>
        <dbReference type="EMBL" id="GMH30123.1"/>
    </source>
</evidence>
<keyword evidence="3" id="KW-0805">Transcription regulation</keyword>
<dbReference type="GO" id="GO:0005634">
    <property type="term" value="C:nucleus"/>
    <property type="evidence" value="ECO:0007669"/>
    <property type="project" value="UniProtKB-SubCell"/>
</dbReference>
<feature type="region of interest" description="Disordered" evidence="7">
    <location>
        <begin position="296"/>
        <end position="386"/>
    </location>
</feature>
<evidence type="ECO:0000256" key="7">
    <source>
        <dbReference type="SAM" id="MobiDB-lite"/>
    </source>
</evidence>
<feature type="compositionally biased region" description="Basic and acidic residues" evidence="7">
    <location>
        <begin position="37"/>
        <end position="56"/>
    </location>
</feature>
<feature type="compositionally biased region" description="Basic and acidic residues" evidence="7">
    <location>
        <begin position="135"/>
        <end position="146"/>
    </location>
</feature>
<feature type="domain" description="WRKY" evidence="8">
    <location>
        <begin position="400"/>
        <end position="465"/>
    </location>
</feature>
<dbReference type="InterPro" id="IPR044810">
    <property type="entry name" value="WRKY_plant"/>
</dbReference>
<evidence type="ECO:0000256" key="6">
    <source>
        <dbReference type="ARBA" id="ARBA00023242"/>
    </source>
</evidence>
<comment type="caution">
    <text evidence="9">The sequence shown here is derived from an EMBL/GenBank/DDBJ whole genome shotgun (WGS) entry which is preliminary data.</text>
</comment>
<gene>
    <name evidence="9" type="ORF">Nepgr_031966</name>
</gene>
<feature type="compositionally biased region" description="Low complexity" evidence="7">
    <location>
        <begin position="470"/>
        <end position="487"/>
    </location>
</feature>
<dbReference type="Pfam" id="PF03106">
    <property type="entry name" value="WRKY"/>
    <property type="match status" value="2"/>
</dbReference>
<dbReference type="SUPFAM" id="SSF118290">
    <property type="entry name" value="WRKY DNA-binding domain"/>
    <property type="match status" value="2"/>
</dbReference>
<dbReference type="InterPro" id="IPR003657">
    <property type="entry name" value="WRKY_dom"/>
</dbReference>
<dbReference type="SMART" id="SM00774">
    <property type="entry name" value="WRKY"/>
    <property type="match status" value="2"/>
</dbReference>
<feature type="region of interest" description="Disordered" evidence="7">
    <location>
        <begin position="460"/>
        <end position="487"/>
    </location>
</feature>
<evidence type="ECO:0000259" key="8">
    <source>
        <dbReference type="PROSITE" id="PS50811"/>
    </source>
</evidence>
<evidence type="ECO:0000313" key="10">
    <source>
        <dbReference type="Proteomes" id="UP001279734"/>
    </source>
</evidence>
<feature type="region of interest" description="Disordered" evidence="7">
    <location>
        <begin position="34"/>
        <end position="56"/>
    </location>
</feature>
<dbReference type="EMBL" id="BSYO01000037">
    <property type="protein sequence ID" value="GMH30123.1"/>
    <property type="molecule type" value="Genomic_DNA"/>
</dbReference>
<keyword evidence="5" id="KW-0804">Transcription</keyword>
<dbReference type="PANTHER" id="PTHR31221">
    <property type="entry name" value="WRKY TRANSCRIPTION FACTOR PROTEIN 1-RELATED"/>
    <property type="match status" value="1"/>
</dbReference>
<name>A0AAD3THQ7_NEPGR</name>
<dbReference type="PANTHER" id="PTHR31221:SF193">
    <property type="entry name" value="WRKY TRANSCRIPTION FACTOR PROTEIN 1-RELATED"/>
    <property type="match status" value="1"/>
</dbReference>
<keyword evidence="4" id="KW-0238">DNA-binding</keyword>
<evidence type="ECO:0000256" key="5">
    <source>
        <dbReference type="ARBA" id="ARBA00023163"/>
    </source>
</evidence>
<evidence type="ECO:0000256" key="1">
    <source>
        <dbReference type="ARBA" id="ARBA00004123"/>
    </source>
</evidence>
<feature type="region of interest" description="Disordered" evidence="7">
    <location>
        <begin position="131"/>
        <end position="165"/>
    </location>
</feature>
<proteinExistence type="predicted"/>
<dbReference type="PROSITE" id="PS50811">
    <property type="entry name" value="WRKY"/>
    <property type="match status" value="2"/>
</dbReference>
<dbReference type="Gene3D" id="2.20.25.80">
    <property type="entry name" value="WRKY domain"/>
    <property type="match status" value="2"/>
</dbReference>
<sequence length="569" mass="63935">MFSSIASLENFFNDLSPSTFSLSSSQSMTSPITDFFASRDEDNRETKTSTWADFDKKIDQNRAGSMPNFKSQAPPAIPVSSLSPSSFLAAAGSPHGFSPSMFFDSPLLFPTSNNFPSPTVGAFDGERFNWGSSDEIAHGEEGRSRDFSFQPHARPSSSTSSSSSVFQLAENIVSAEGTLKRQHETWNLDDEKTNTKSEFAPIQNFSRENDRNPAQIIMHGNASHHQQNHKISYSQPSDFIRPQKKSDDGYNWRKYGQKQVKGSENPRSYYKCSYPNCLMRKKVERSVDGHVTEIVYKGNHNHPKPERSRRSCNQSSESRNPSVIQDVGLRPMEPAITPETSSASIEDDDIDQSSAVSRPVKEDENESEAKRWKGDNEGEVMSANGSRTVREPRVVVQTTSEIDILDDGFRWRKYGQKVVKGNPNPRSYYKCTTQGCPVRKHIERASHDTKTVITTYEGKHNHDVPTARGNSSNNNNYNMNRPSLNPNDRYVLLPSRSSGITDRSSLQHSEGQNVPSLEMMQSSEGFGLSGFENPTDGSYMNQMLEVESVCPRTMKEENLDDSYFEYFLN</sequence>
<keyword evidence="2" id="KW-0677">Repeat</keyword>
<keyword evidence="10" id="KW-1185">Reference proteome</keyword>
<dbReference type="Proteomes" id="UP001279734">
    <property type="component" value="Unassembled WGS sequence"/>
</dbReference>